<sequence length="226" mass="25102">MFPSLLRSLWQSKSISPDNIKAGFKKCGIMPWDPSQTPTAVYESAEFFDRPAPAALPDSPATLEPGSSFSTVQPDSSSSTTTQPGPSSSTPQPGSPSPSRTSTPQLGLSAPPLPYQSALRQRAIKRQYGETLTSEECIERIRLEEEQKTQKMAKKEKGQGKKSKITEEKEYEPTQKRDPAHTQSQHVIETESDNEQSEMDSDDDPDWVPSRTNKVNRNLINKFSMN</sequence>
<reference evidence="2" key="1">
    <citation type="journal article" date="2023" name="G3 (Bethesda)">
        <title>A reference genome for the long-term kleptoplast-retaining sea slug Elysia crispata morphotype clarki.</title>
        <authorList>
            <person name="Eastman K.E."/>
            <person name="Pendleton A.L."/>
            <person name="Shaikh M.A."/>
            <person name="Suttiyut T."/>
            <person name="Ogas R."/>
            <person name="Tomko P."/>
            <person name="Gavelis G."/>
            <person name="Widhalm J.R."/>
            <person name="Wisecaver J.H."/>
        </authorList>
    </citation>
    <scope>NUCLEOTIDE SEQUENCE</scope>
    <source>
        <strain evidence="2">ECLA1</strain>
    </source>
</reference>
<evidence type="ECO:0000313" key="3">
    <source>
        <dbReference type="Proteomes" id="UP001283361"/>
    </source>
</evidence>
<evidence type="ECO:0000313" key="2">
    <source>
        <dbReference type="EMBL" id="KAK3796228.1"/>
    </source>
</evidence>
<feature type="region of interest" description="Disordered" evidence="1">
    <location>
        <begin position="51"/>
        <end position="226"/>
    </location>
</feature>
<comment type="caution">
    <text evidence="2">The sequence shown here is derived from an EMBL/GenBank/DDBJ whole genome shotgun (WGS) entry which is preliminary data.</text>
</comment>
<dbReference type="Proteomes" id="UP001283361">
    <property type="component" value="Unassembled WGS sequence"/>
</dbReference>
<accession>A0AAE1E7Y6</accession>
<gene>
    <name evidence="2" type="ORF">RRG08_006798</name>
</gene>
<keyword evidence="3" id="KW-1185">Reference proteome</keyword>
<organism evidence="2 3">
    <name type="scientific">Elysia crispata</name>
    <name type="common">lettuce slug</name>
    <dbReference type="NCBI Taxonomy" id="231223"/>
    <lineage>
        <taxon>Eukaryota</taxon>
        <taxon>Metazoa</taxon>
        <taxon>Spiralia</taxon>
        <taxon>Lophotrochozoa</taxon>
        <taxon>Mollusca</taxon>
        <taxon>Gastropoda</taxon>
        <taxon>Heterobranchia</taxon>
        <taxon>Euthyneura</taxon>
        <taxon>Panpulmonata</taxon>
        <taxon>Sacoglossa</taxon>
        <taxon>Placobranchoidea</taxon>
        <taxon>Plakobranchidae</taxon>
        <taxon>Elysia</taxon>
    </lineage>
</organism>
<name>A0AAE1E7Y6_9GAST</name>
<proteinExistence type="predicted"/>
<feature type="compositionally biased region" description="Acidic residues" evidence="1">
    <location>
        <begin position="190"/>
        <end position="206"/>
    </location>
</feature>
<feature type="compositionally biased region" description="Basic and acidic residues" evidence="1">
    <location>
        <begin position="137"/>
        <end position="180"/>
    </location>
</feature>
<feature type="compositionally biased region" description="Polar residues" evidence="1">
    <location>
        <begin position="210"/>
        <end position="226"/>
    </location>
</feature>
<protein>
    <submittedName>
        <fullName evidence="2">Uncharacterized protein</fullName>
    </submittedName>
</protein>
<dbReference type="EMBL" id="JAWDGP010000900">
    <property type="protein sequence ID" value="KAK3796228.1"/>
    <property type="molecule type" value="Genomic_DNA"/>
</dbReference>
<feature type="compositionally biased region" description="Low complexity" evidence="1">
    <location>
        <begin position="67"/>
        <end position="105"/>
    </location>
</feature>
<evidence type="ECO:0000256" key="1">
    <source>
        <dbReference type="SAM" id="MobiDB-lite"/>
    </source>
</evidence>
<dbReference type="AlphaFoldDB" id="A0AAE1E7Y6"/>